<evidence type="ECO:0000313" key="5">
    <source>
        <dbReference type="EMBL" id="CAJ0873366.1"/>
    </source>
</evidence>
<dbReference type="Proteomes" id="UP001189792">
    <property type="component" value="Unassembled WGS sequence"/>
</dbReference>
<dbReference type="AlphaFoldDB" id="A0AAD2F4F7"/>
<comment type="similarity">
    <text evidence="1">Belongs to the glycosyltransferase 2 family.</text>
</comment>
<dbReference type="CDD" id="cd04186">
    <property type="entry name" value="GT_2_like_c"/>
    <property type="match status" value="1"/>
</dbReference>
<dbReference type="EC" id="2.4.1.289" evidence="4"/>
<comment type="caution">
    <text evidence="4">The sequence shown here is derived from an EMBL/GenBank/DDBJ whole genome shotgun (WGS) entry which is preliminary data.</text>
</comment>
<organism evidence="4 7">
    <name type="scientific">Ralstonia flatus</name>
    <dbReference type="NCBI Taxonomy" id="3058601"/>
    <lineage>
        <taxon>Bacteria</taxon>
        <taxon>Pseudomonadati</taxon>
        <taxon>Pseudomonadota</taxon>
        <taxon>Betaproteobacteria</taxon>
        <taxon>Burkholderiales</taxon>
        <taxon>Burkholderiaceae</taxon>
        <taxon>Ralstonia</taxon>
    </lineage>
</organism>
<evidence type="ECO:0000256" key="2">
    <source>
        <dbReference type="ARBA" id="ARBA00022676"/>
    </source>
</evidence>
<name>A0AAD2F4F7_9RALS</name>
<dbReference type="GO" id="GO:0102096">
    <property type="term" value="F:decaprenyl-N-acetyl-alpha-D-glucosaminyl-pyrophosphate:dTDP-alpha-L-rhamnose rhamnosyltransferase activity"/>
    <property type="evidence" value="ECO:0007669"/>
    <property type="project" value="UniProtKB-EC"/>
</dbReference>
<protein>
    <submittedName>
        <fullName evidence="4">N-acetylglucosaminyl-diphospho-decaprenol L-rhamnosyltransferase</fullName>
        <ecNumber evidence="4">2.4.1.289</ecNumber>
    </submittedName>
</protein>
<dbReference type="InterPro" id="IPR029044">
    <property type="entry name" value="Nucleotide-diphossugar_trans"/>
</dbReference>
<dbReference type="Gene3D" id="3.90.550.10">
    <property type="entry name" value="Spore Coat Polysaccharide Biosynthesis Protein SpsA, Chain A"/>
    <property type="match status" value="1"/>
</dbReference>
<dbReference type="EMBL" id="CAUDLI010000003">
    <property type="protein sequence ID" value="CAJ0873366.1"/>
    <property type="molecule type" value="Genomic_DNA"/>
</dbReference>
<evidence type="ECO:0000256" key="3">
    <source>
        <dbReference type="ARBA" id="ARBA00022679"/>
    </source>
</evidence>
<accession>A0AAD2F4F7</accession>
<keyword evidence="2 4" id="KW-0328">Glycosyltransferase</keyword>
<evidence type="ECO:0000313" key="4">
    <source>
        <dbReference type="EMBL" id="CAJ0865937.1"/>
    </source>
</evidence>
<dbReference type="EMBL" id="CAUDKO010000003">
    <property type="protein sequence ID" value="CAJ0865937.1"/>
    <property type="molecule type" value="Genomic_DNA"/>
</dbReference>
<reference evidence="4 6" key="1">
    <citation type="submission" date="2023-07" db="EMBL/GenBank/DDBJ databases">
        <authorList>
            <person name="Peeters C."/>
        </authorList>
    </citation>
    <scope>NUCLEOTIDE SEQUENCE</scope>
    <source>
        <strain evidence="5 6">LMG 32965</strain>
        <strain evidence="4">R-77567</strain>
    </source>
</reference>
<dbReference type="PANTHER" id="PTHR43179">
    <property type="entry name" value="RHAMNOSYLTRANSFERASE WBBL"/>
    <property type="match status" value="1"/>
</dbReference>
<evidence type="ECO:0000313" key="6">
    <source>
        <dbReference type="Proteomes" id="UP001189792"/>
    </source>
</evidence>
<keyword evidence="3 4" id="KW-0808">Transferase</keyword>
<dbReference type="Pfam" id="PF13641">
    <property type="entry name" value="Glyco_tranf_2_3"/>
    <property type="match status" value="1"/>
</dbReference>
<keyword evidence="6" id="KW-1185">Reference proteome</keyword>
<gene>
    <name evidence="4" type="primary">wbbL</name>
    <name evidence="5" type="ORF">R77564_01936</name>
    <name evidence="4" type="ORF">R77567_01979</name>
</gene>
<dbReference type="Proteomes" id="UP001190491">
    <property type="component" value="Unassembled WGS sequence"/>
</dbReference>
<dbReference type="SUPFAM" id="SSF53448">
    <property type="entry name" value="Nucleotide-diphospho-sugar transferases"/>
    <property type="match status" value="1"/>
</dbReference>
<dbReference type="PANTHER" id="PTHR43179:SF12">
    <property type="entry name" value="GALACTOFURANOSYLTRANSFERASE GLFT2"/>
    <property type="match status" value="1"/>
</dbReference>
<proteinExistence type="inferred from homology"/>
<dbReference type="RefSeq" id="WP_206275692.1">
    <property type="nucleotide sequence ID" value="NZ_CAUDKO010000003.1"/>
</dbReference>
<evidence type="ECO:0000313" key="7">
    <source>
        <dbReference type="Proteomes" id="UP001190491"/>
    </source>
</evidence>
<sequence length="277" mass="31142">MTNITASIVLYNNPIDQIRQCIESMQADTRVYVLLVDNSEKKGRYAGLAADNVEILDAPGNVGFGRGHNLVLGRLAALHSEVHLVVNPDIVVSAGCVRAVADALRKSEDVAVVGPRVVSPDGTLYRSCKLLPTPWNLFARRFAPKQLYAAADARYELDAFDYRSELQLHNLSGAFLAFRSEAFELLGGFDPRYFMYLEDVDICRRASRLGIVIFLPQAEVVHEHGKGSYRSWRLLREHIRSAILYFNRFGWFADAERRLLNKETLARVNAMRSVAGR</sequence>
<evidence type="ECO:0000256" key="1">
    <source>
        <dbReference type="ARBA" id="ARBA00006739"/>
    </source>
</evidence>